<sequence length="421" mass="46463">MNTTFLRIDMMMRLFAGFIFLFFVLFSSTAQNFLPLNYDTLQRKHEINLVGSGEFAASSVSNKLTNYFIFGGEIPNDLITRLDGKQRSLNRIGFYAEPTLEYINYSIQPFKTKNWGIIVKAGMFSSGAARYTNGLFGLMFRGNEPYLGSEIDLSNMVVGTTTAHKIGFGLIDGKSKSSVSLNIYGITNYIGAYLGDASFKQDESGFAAELLLTGGRADITSTGPYYKGIGVGVDANFFFKLGPEEKPSFLQFSIQNLGVGFINKNIVRYSMDTLIQYDGYTISNLTNGETIFGEGKNIGDELGLKRDTVSKTIALPFTVQIGKIIDEHNTKMFQFFYGGRVYIQNGAIPMLYAGAHYRSKKWFRMGIGVSYGGYTGFRANLYAQGAWKQFNIGLATSDVVGAIGLGKGYGGSLSLSYRFNN</sequence>
<dbReference type="EMBL" id="JACVEL010000004">
    <property type="protein sequence ID" value="MBC9812259.1"/>
    <property type="molecule type" value="Genomic_DNA"/>
</dbReference>
<evidence type="ECO:0008006" key="3">
    <source>
        <dbReference type="Google" id="ProtNLM"/>
    </source>
</evidence>
<dbReference type="Proteomes" id="UP000652681">
    <property type="component" value="Unassembled WGS sequence"/>
</dbReference>
<accession>A0A8J6P5J9</accession>
<organism evidence="1 2">
    <name type="scientific">Taishania pollutisoli</name>
    <dbReference type="NCBI Taxonomy" id="2766479"/>
    <lineage>
        <taxon>Bacteria</taxon>
        <taxon>Pseudomonadati</taxon>
        <taxon>Bacteroidota</taxon>
        <taxon>Flavobacteriia</taxon>
        <taxon>Flavobacteriales</taxon>
        <taxon>Crocinitomicaceae</taxon>
        <taxon>Taishania</taxon>
    </lineage>
</organism>
<dbReference type="AlphaFoldDB" id="A0A8J6P5J9"/>
<protein>
    <recommendedName>
        <fullName evidence="3">DUF5723 domain-containing protein</fullName>
    </recommendedName>
</protein>
<proteinExistence type="predicted"/>
<comment type="caution">
    <text evidence="1">The sequence shown here is derived from an EMBL/GenBank/DDBJ whole genome shotgun (WGS) entry which is preliminary data.</text>
</comment>
<name>A0A8J6P5J9_9FLAO</name>
<gene>
    <name evidence="1" type="ORF">H9Y05_07170</name>
</gene>
<dbReference type="RefSeq" id="WP_163489661.1">
    <property type="nucleotide sequence ID" value="NZ_JACVEL010000004.1"/>
</dbReference>
<evidence type="ECO:0000313" key="2">
    <source>
        <dbReference type="Proteomes" id="UP000652681"/>
    </source>
</evidence>
<keyword evidence="2" id="KW-1185">Reference proteome</keyword>
<evidence type="ECO:0000313" key="1">
    <source>
        <dbReference type="EMBL" id="MBC9812259.1"/>
    </source>
</evidence>
<reference evidence="1" key="1">
    <citation type="submission" date="2020-09" db="EMBL/GenBank/DDBJ databases">
        <title>Taishania pollutisoli gen. nov., sp. nov., Isolated from Tetrabromobisphenol A-Contaminated Soil.</title>
        <authorList>
            <person name="Chen Q."/>
        </authorList>
    </citation>
    <scope>NUCLEOTIDE SEQUENCE</scope>
    <source>
        <strain evidence="1">CZZ-1</strain>
    </source>
</reference>